<keyword evidence="1" id="KW-0472">Membrane</keyword>
<feature type="transmembrane region" description="Helical" evidence="1">
    <location>
        <begin position="20"/>
        <end position="44"/>
    </location>
</feature>
<feature type="transmembrane region" description="Helical" evidence="1">
    <location>
        <begin position="65"/>
        <end position="87"/>
    </location>
</feature>
<feature type="transmembrane region" description="Helical" evidence="1">
    <location>
        <begin position="99"/>
        <end position="120"/>
    </location>
</feature>
<accession>A0AAV8AG29</accession>
<protein>
    <submittedName>
        <fullName evidence="2">Uncharacterized protein</fullName>
    </submittedName>
</protein>
<evidence type="ECO:0000313" key="5">
    <source>
        <dbReference type="Proteomes" id="UP001150062"/>
    </source>
</evidence>
<reference evidence="3" key="1">
    <citation type="submission" date="2022-08" db="EMBL/GenBank/DDBJ databases">
        <title>Novel sulfate-reducing endosymbionts in the free-living metamonad Anaeramoeba.</title>
        <authorList>
            <person name="Jerlstrom-Hultqvist J."/>
            <person name="Cepicka I."/>
            <person name="Gallot-Lavallee L."/>
            <person name="Salas-Leiva D."/>
            <person name="Curtis B.A."/>
            <person name="Zahonova K."/>
            <person name="Pipaliya S."/>
            <person name="Dacks J."/>
            <person name="Roger A.J."/>
        </authorList>
    </citation>
    <scope>NUCLEOTIDE SEQUENCE</scope>
    <source>
        <strain evidence="3">Schooner1</strain>
    </source>
</reference>
<evidence type="ECO:0000313" key="3">
    <source>
        <dbReference type="EMBL" id="KAJ6230768.1"/>
    </source>
</evidence>
<feature type="transmembrane region" description="Helical" evidence="1">
    <location>
        <begin position="187"/>
        <end position="209"/>
    </location>
</feature>
<evidence type="ECO:0000313" key="2">
    <source>
        <dbReference type="EMBL" id="KAJ3451830.1"/>
    </source>
</evidence>
<dbReference type="AlphaFoldDB" id="A0AAV8AG29"/>
<dbReference type="Proteomes" id="UP001150062">
    <property type="component" value="Unassembled WGS sequence"/>
</dbReference>
<sequence length="243" mass="28215">MLINKLKPTYHNNNQKDRPAANLCGGLADFFMSSSFALILLAGYQMFFTLSDVKLNQNDTRLKKIWVKFGFLIGIFFFIMMICTIGLMESKGDKHYQKITATVYDIVIIIFDTITAVFSFRLARKLKKKVPKNNESMETNLLNKLTVILIFDAIIFILVALLNAYFIYIKWNAEKTSLAWYYTRFNIWPYFSISFIKIIPTLSVIIFIFGKQNKVQEEKNVIFEGNDLNTHLNPKISDSESDY</sequence>
<name>A0AAV8AG29_9EUKA</name>
<proteinExistence type="predicted"/>
<dbReference type="EMBL" id="JAOAOG010000308">
    <property type="protein sequence ID" value="KAJ6230768.1"/>
    <property type="molecule type" value="Genomic_DNA"/>
</dbReference>
<gene>
    <name evidence="2" type="ORF">M0812_03586</name>
    <name evidence="3" type="ORF">M0813_06334</name>
</gene>
<comment type="caution">
    <text evidence="2">The sequence shown here is derived from an EMBL/GenBank/DDBJ whole genome shotgun (WGS) entry which is preliminary data.</text>
</comment>
<evidence type="ECO:0000256" key="1">
    <source>
        <dbReference type="SAM" id="Phobius"/>
    </source>
</evidence>
<dbReference type="EMBL" id="JANTQA010000008">
    <property type="protein sequence ID" value="KAJ3451830.1"/>
    <property type="molecule type" value="Genomic_DNA"/>
</dbReference>
<dbReference type="Proteomes" id="UP001146793">
    <property type="component" value="Unassembled WGS sequence"/>
</dbReference>
<organism evidence="2 4">
    <name type="scientific">Anaeramoeba flamelloides</name>
    <dbReference type="NCBI Taxonomy" id="1746091"/>
    <lineage>
        <taxon>Eukaryota</taxon>
        <taxon>Metamonada</taxon>
        <taxon>Anaeramoebidae</taxon>
        <taxon>Anaeramoeba</taxon>
    </lineage>
</organism>
<keyword evidence="1" id="KW-0812">Transmembrane</keyword>
<keyword evidence="5" id="KW-1185">Reference proteome</keyword>
<keyword evidence="1" id="KW-1133">Transmembrane helix</keyword>
<reference evidence="2" key="2">
    <citation type="submission" date="2022-08" db="EMBL/GenBank/DDBJ databases">
        <title>Novel sulphate-reducing endosymbionts in the free-living metamonad Anaeramoeba.</title>
        <authorList>
            <person name="Jerlstrom-Hultqvist J."/>
            <person name="Cepicka I."/>
            <person name="Gallot-Lavallee L."/>
            <person name="Salas-Leiva D."/>
            <person name="Curtis B.A."/>
            <person name="Zahonova K."/>
            <person name="Pipaliya S."/>
            <person name="Dacks J."/>
            <person name="Roger A.J."/>
        </authorList>
    </citation>
    <scope>NUCLEOTIDE SEQUENCE</scope>
    <source>
        <strain evidence="2">Busselton2</strain>
    </source>
</reference>
<feature type="transmembrane region" description="Helical" evidence="1">
    <location>
        <begin position="141"/>
        <end position="167"/>
    </location>
</feature>
<evidence type="ECO:0000313" key="4">
    <source>
        <dbReference type="Proteomes" id="UP001146793"/>
    </source>
</evidence>